<dbReference type="Proteomes" id="UP001155546">
    <property type="component" value="Unassembled WGS sequence"/>
</dbReference>
<dbReference type="AlphaFoldDB" id="A0A9X2WMT4"/>
<evidence type="ECO:0000313" key="1">
    <source>
        <dbReference type="EMBL" id="MCT7942321.1"/>
    </source>
</evidence>
<sequence length="174" mass="18030">MTLSSCLVASAILSGCGFIGSDEKQQAEALWLAKDEQLKLAVEAVRSQGIDAVIKGAEAGSVSACVAAKLSEDPLGELVSVEGALAESAQVAELIGSIQKLLEQDISFEQVAGLLQQGADAASYAKSLIEQLGVTGAIASMQQMALASEQYATQDLGGHFKQLLLECQSQQSSK</sequence>
<organism evidence="1 2">
    <name type="scientific">Shewanella holmiensis</name>
    <dbReference type="NCBI Taxonomy" id="2952222"/>
    <lineage>
        <taxon>Bacteria</taxon>
        <taxon>Pseudomonadati</taxon>
        <taxon>Pseudomonadota</taxon>
        <taxon>Gammaproteobacteria</taxon>
        <taxon>Alteromonadales</taxon>
        <taxon>Shewanellaceae</taxon>
        <taxon>Shewanella</taxon>
    </lineage>
</organism>
<protein>
    <submittedName>
        <fullName evidence="1">Uncharacterized protein</fullName>
    </submittedName>
</protein>
<evidence type="ECO:0000313" key="2">
    <source>
        <dbReference type="Proteomes" id="UP001155546"/>
    </source>
</evidence>
<dbReference type="EMBL" id="JAMTCD010000013">
    <property type="protein sequence ID" value="MCT7942321.1"/>
    <property type="molecule type" value="Genomic_DNA"/>
</dbReference>
<name>A0A9X2WMT4_9GAMM</name>
<accession>A0A9X2WMT4</accession>
<gene>
    <name evidence="1" type="ORF">NE535_11005</name>
</gene>
<reference evidence="1" key="1">
    <citation type="journal article" date="2023" name="Int. J. Syst. Evol. Microbiol.">
        <title>&lt;i&gt;Shewanella septentrionalis&lt;/i&gt; sp. nov. and &lt;i&gt;Shewanella holmiensis&lt;/i&gt; sp. nov., isolated from Baltic Sea water and sediments.</title>
        <authorList>
            <person name="Martin-Rodriguez A.J."/>
            <person name="Thorell K."/>
            <person name="Joffre E."/>
            <person name="Jensie-Markopoulos S."/>
            <person name="Moore E.R.B."/>
            <person name="Sjoling A."/>
        </authorList>
    </citation>
    <scope>NUCLEOTIDE SEQUENCE</scope>
    <source>
        <strain evidence="1">SP1S2-7</strain>
    </source>
</reference>
<dbReference type="RefSeq" id="WP_261298773.1">
    <property type="nucleotide sequence ID" value="NZ_JAMTCD010000013.1"/>
</dbReference>
<keyword evidence="2" id="KW-1185">Reference proteome</keyword>
<proteinExistence type="predicted"/>
<comment type="caution">
    <text evidence="1">The sequence shown here is derived from an EMBL/GenBank/DDBJ whole genome shotgun (WGS) entry which is preliminary data.</text>
</comment>